<dbReference type="EMBL" id="BKCJ010000622">
    <property type="protein sequence ID" value="GEU34825.1"/>
    <property type="molecule type" value="Genomic_DNA"/>
</dbReference>
<reference evidence="1" key="1">
    <citation type="journal article" date="2019" name="Sci. Rep.">
        <title>Draft genome of Tanacetum cinerariifolium, the natural source of mosquito coil.</title>
        <authorList>
            <person name="Yamashiro T."/>
            <person name="Shiraishi A."/>
            <person name="Satake H."/>
            <person name="Nakayama K."/>
        </authorList>
    </citation>
    <scope>NUCLEOTIDE SEQUENCE</scope>
</reference>
<name>A0A6L2JFZ6_TANCI</name>
<proteinExistence type="predicted"/>
<dbReference type="AlphaFoldDB" id="A0A6L2JFZ6"/>
<protein>
    <recommendedName>
        <fullName evidence="2">Xylulose kinase-1</fullName>
    </recommendedName>
</protein>
<organism evidence="1">
    <name type="scientific">Tanacetum cinerariifolium</name>
    <name type="common">Dalmatian daisy</name>
    <name type="synonym">Chrysanthemum cinerariifolium</name>
    <dbReference type="NCBI Taxonomy" id="118510"/>
    <lineage>
        <taxon>Eukaryota</taxon>
        <taxon>Viridiplantae</taxon>
        <taxon>Streptophyta</taxon>
        <taxon>Embryophyta</taxon>
        <taxon>Tracheophyta</taxon>
        <taxon>Spermatophyta</taxon>
        <taxon>Magnoliopsida</taxon>
        <taxon>eudicotyledons</taxon>
        <taxon>Gunneridae</taxon>
        <taxon>Pentapetalae</taxon>
        <taxon>asterids</taxon>
        <taxon>campanulids</taxon>
        <taxon>Asterales</taxon>
        <taxon>Asteraceae</taxon>
        <taxon>Asteroideae</taxon>
        <taxon>Anthemideae</taxon>
        <taxon>Anthemidinae</taxon>
        <taxon>Tanacetum</taxon>
    </lineage>
</organism>
<gene>
    <name evidence="1" type="ORF">Tci_006803</name>
</gene>
<evidence type="ECO:0008006" key="2">
    <source>
        <dbReference type="Google" id="ProtNLM"/>
    </source>
</evidence>
<sequence length="258" mass="28896">MSTTTFAKTHNLIAFLEKPSKSDGFEQIVDFLNANQIKYALTVSLIIYIACIKQFWITLKIKTINDNVRLQALIDGKKVVITEASIRHDLKLNDVEGEEITDIDADVEVNLENVYNLDMAYDETVLSMQDVTDADGKEVAEELVEVITTTKIIVDEVCTAGGELNATNEEPVSLAHTNISTAQPKIARRIEAEWNADIKDNIDWNEVIKQVQSRQSDADNTKEQDLEEQKEAEELKRNLEIAPDDEDGVFVNVAPLSS</sequence>
<accession>A0A6L2JFZ6</accession>
<comment type="caution">
    <text evidence="1">The sequence shown here is derived from an EMBL/GenBank/DDBJ whole genome shotgun (WGS) entry which is preliminary data.</text>
</comment>
<evidence type="ECO:0000313" key="1">
    <source>
        <dbReference type="EMBL" id="GEU34825.1"/>
    </source>
</evidence>